<evidence type="ECO:0000313" key="2">
    <source>
        <dbReference type="EMBL" id="EOP41088.1"/>
    </source>
</evidence>
<organism evidence="2 3">
    <name type="scientific">Bacillus cereus (strain VD146)</name>
    <dbReference type="NCBI Taxonomy" id="1053236"/>
    <lineage>
        <taxon>Bacteria</taxon>
        <taxon>Bacillati</taxon>
        <taxon>Bacillota</taxon>
        <taxon>Bacilli</taxon>
        <taxon>Bacillales</taxon>
        <taxon>Bacillaceae</taxon>
        <taxon>Bacillus</taxon>
        <taxon>Bacillus cereus group</taxon>
    </lineage>
</organism>
<evidence type="ECO:0000313" key="3">
    <source>
        <dbReference type="Proteomes" id="UP000014020"/>
    </source>
</evidence>
<accession>R8N4Q2</accession>
<evidence type="ECO:0008006" key="4">
    <source>
        <dbReference type="Google" id="ProtNLM"/>
    </source>
</evidence>
<keyword evidence="1" id="KW-0812">Transmembrane</keyword>
<feature type="transmembrane region" description="Helical" evidence="1">
    <location>
        <begin position="44"/>
        <end position="62"/>
    </location>
</feature>
<keyword evidence="1" id="KW-1133">Transmembrane helix</keyword>
<dbReference type="PANTHER" id="PTHR43839">
    <property type="entry name" value="OPPC IN A BINDING PROTEIN-DEPENDENT TRANSPORT SYSTEM"/>
    <property type="match status" value="1"/>
</dbReference>
<dbReference type="EMBL" id="AHFE01000041">
    <property type="protein sequence ID" value="EOP41088.1"/>
    <property type="molecule type" value="Genomic_DNA"/>
</dbReference>
<dbReference type="HOGENOM" id="CLU_2271667_0_0_9"/>
<protein>
    <recommendedName>
        <fullName evidence="4">Peptide ABC transporter permease</fullName>
    </recommendedName>
</protein>
<reference evidence="3" key="1">
    <citation type="submission" date="2012-12" db="EMBL/GenBank/DDBJ databases">
        <title>The genome sequence of Bacillus cereus VD146.</title>
        <authorList>
            <consortium name="The Broad Institute Genome Sequencing Platform"/>
            <consortium name="The Broad Institute Genome Sequencing Center for Infectious Disease"/>
            <person name="Feldgarden M."/>
            <person name="Van der Auwera G.A."/>
            <person name="Mahillon J."/>
            <person name="Duprez V."/>
            <person name="Timmery S."/>
            <person name="Mattelet C."/>
            <person name="Dierick K."/>
            <person name="Sun M."/>
            <person name="Yu Z."/>
            <person name="Zhu L."/>
            <person name="Hu X."/>
            <person name="Shank E.B."/>
            <person name="Swiecicka I."/>
            <person name="Hansen B.M."/>
            <person name="Andrup L."/>
            <person name="Walker B."/>
            <person name="Young S.K."/>
            <person name="Zeng Q."/>
            <person name="Gargeya S."/>
            <person name="Fitzgerald M."/>
            <person name="Haas B."/>
            <person name="Abouelleil A."/>
            <person name="Alvarado L."/>
            <person name="Arachchi H.M."/>
            <person name="Berlin A.M."/>
            <person name="Chapman S.B."/>
            <person name="Dewar J."/>
            <person name="Goldberg J."/>
            <person name="Griggs A."/>
            <person name="Gujja S."/>
            <person name="Hansen M."/>
            <person name="Howarth C."/>
            <person name="Imamovic A."/>
            <person name="Larimer J."/>
            <person name="McCowan C."/>
            <person name="Murphy C."/>
            <person name="Neiman D."/>
            <person name="Pearson M."/>
            <person name="Priest M."/>
            <person name="Roberts A."/>
            <person name="Saif S."/>
            <person name="Shea T."/>
            <person name="Sisk P."/>
            <person name="Sykes S."/>
            <person name="Wortman J."/>
            <person name="Nusbaum C."/>
            <person name="Birren B."/>
        </authorList>
    </citation>
    <scope>NUCLEOTIDE SEQUENCE [LARGE SCALE GENOMIC DNA]</scope>
    <source>
        <strain evidence="3">VD146</strain>
    </source>
</reference>
<dbReference type="Proteomes" id="UP000014020">
    <property type="component" value="Unassembled WGS sequence"/>
</dbReference>
<gene>
    <name evidence="2" type="ORF">IK1_01556</name>
</gene>
<comment type="caution">
    <text evidence="2">The sequence shown here is derived from an EMBL/GenBank/DDBJ whole genome shotgun (WGS) entry which is preliminary data.</text>
</comment>
<name>R8N4Q2_BACCX</name>
<evidence type="ECO:0000256" key="1">
    <source>
        <dbReference type="SAM" id="Phobius"/>
    </source>
</evidence>
<dbReference type="PANTHER" id="PTHR43839:SF3">
    <property type="entry name" value="OLIGOPEPTIDE ABC TRANSPORTER, PERMEASE PROTEIN"/>
    <property type="match status" value="1"/>
</dbReference>
<dbReference type="PATRIC" id="fig|1053236.3.peg.2965"/>
<keyword evidence="1" id="KW-0472">Membrane</keyword>
<dbReference type="AlphaFoldDB" id="R8N4Q2"/>
<sequence>MHLGLLELFFGGTIIFGTEADSVTKEWTGLIGQNFRHLTTHTWIVLIPIAFYSMTILAGNLVSNSMQDAIKLGNVRRANRKKEEVKVEKQIQPTVNDFSFHREVQK</sequence>
<proteinExistence type="predicted"/>